<feature type="domain" description="NTF2-like" evidence="1">
    <location>
        <begin position="30"/>
        <end position="174"/>
    </location>
</feature>
<dbReference type="InterPro" id="IPR058645">
    <property type="entry name" value="NTF2-like_dom_7"/>
</dbReference>
<dbReference type="EMBL" id="JAVRRL010000058">
    <property type="protein sequence ID" value="KAK5109802.1"/>
    <property type="molecule type" value="Genomic_DNA"/>
</dbReference>
<dbReference type="Proteomes" id="UP001310890">
    <property type="component" value="Unassembled WGS sequence"/>
</dbReference>
<comment type="caution">
    <text evidence="2">The sequence shown here is derived from an EMBL/GenBank/DDBJ whole genome shotgun (WGS) entry which is preliminary data.</text>
</comment>
<evidence type="ECO:0000259" key="1">
    <source>
        <dbReference type="Pfam" id="PF26534"/>
    </source>
</evidence>
<organism evidence="2 3">
    <name type="scientific">Meristemomyces frigidus</name>
    <dbReference type="NCBI Taxonomy" id="1508187"/>
    <lineage>
        <taxon>Eukaryota</taxon>
        <taxon>Fungi</taxon>
        <taxon>Dikarya</taxon>
        <taxon>Ascomycota</taxon>
        <taxon>Pezizomycotina</taxon>
        <taxon>Dothideomycetes</taxon>
        <taxon>Dothideomycetidae</taxon>
        <taxon>Mycosphaerellales</taxon>
        <taxon>Teratosphaeriaceae</taxon>
        <taxon>Meristemomyces</taxon>
    </lineage>
</organism>
<evidence type="ECO:0000313" key="2">
    <source>
        <dbReference type="EMBL" id="KAK5109802.1"/>
    </source>
</evidence>
<reference evidence="2" key="1">
    <citation type="submission" date="2023-08" db="EMBL/GenBank/DDBJ databases">
        <title>Black Yeasts Isolated from many extreme environments.</title>
        <authorList>
            <person name="Coleine C."/>
            <person name="Stajich J.E."/>
            <person name="Selbmann L."/>
        </authorList>
    </citation>
    <scope>NUCLEOTIDE SEQUENCE</scope>
    <source>
        <strain evidence="2">CCFEE 5401</strain>
    </source>
</reference>
<sequence>MPAVRYCTIKWGLPHFSGPGGNWPFPHFDQCITQQEATDLVNKAITIFNHSPNQQVANATAQALLTNDFGEYSDSIKSLQGLALNGTGQTATKQEWIQGIVFRGAPTTGIDSLYVSPTGCNKVVWYFQFNDVARATYRVRGFNLIGVVRNKGVWQIDELDLEFNSIAWGLDDGEIAAGCAIAKSMGELS</sequence>
<evidence type="ECO:0000313" key="3">
    <source>
        <dbReference type="Proteomes" id="UP001310890"/>
    </source>
</evidence>
<gene>
    <name evidence="2" type="ORF">LTR62_006535</name>
</gene>
<dbReference type="Pfam" id="PF26534">
    <property type="entry name" value="NTF2_7"/>
    <property type="match status" value="1"/>
</dbReference>
<protein>
    <recommendedName>
        <fullName evidence="1">NTF2-like domain-containing protein</fullName>
    </recommendedName>
</protein>
<dbReference type="AlphaFoldDB" id="A0AAN7TDZ7"/>
<accession>A0AAN7TDZ7</accession>
<name>A0AAN7TDZ7_9PEZI</name>
<proteinExistence type="predicted"/>